<accession>A0A383D6R0</accession>
<dbReference type="EMBL" id="UINC01214661">
    <property type="protein sequence ID" value="SVE39990.1"/>
    <property type="molecule type" value="Genomic_DNA"/>
</dbReference>
<reference evidence="2" key="1">
    <citation type="submission" date="2018-05" db="EMBL/GenBank/DDBJ databases">
        <authorList>
            <person name="Lanie J.A."/>
            <person name="Ng W.-L."/>
            <person name="Kazmierczak K.M."/>
            <person name="Andrzejewski T.M."/>
            <person name="Davidsen T.M."/>
            <person name="Wayne K.J."/>
            <person name="Tettelin H."/>
            <person name="Glass J.I."/>
            <person name="Rusch D."/>
            <person name="Podicherti R."/>
            <person name="Tsui H.-C.T."/>
            <person name="Winkler M.E."/>
        </authorList>
    </citation>
    <scope>NUCLEOTIDE SEQUENCE</scope>
</reference>
<evidence type="ECO:0000256" key="1">
    <source>
        <dbReference type="ARBA" id="ARBA00022729"/>
    </source>
</evidence>
<sequence>MKILGLLCLFLIACKSLGCGLELPSPPPDIFYKYNELKVGRGPAYLITVDLNLDGLPDLVSANAKNNTLSVLLSNGDGTFRKTLTFPVASEPTTIATGDINSDSIPDLLINSRGEGQFIILLGYGNGSFRRLPAIKTGKVPLAIIPADFNGDNKVDVA</sequence>
<proteinExistence type="predicted"/>
<dbReference type="Pfam" id="PF13517">
    <property type="entry name" value="FG-GAP_3"/>
    <property type="match status" value="1"/>
</dbReference>
<organism evidence="2">
    <name type="scientific">marine metagenome</name>
    <dbReference type="NCBI Taxonomy" id="408172"/>
    <lineage>
        <taxon>unclassified sequences</taxon>
        <taxon>metagenomes</taxon>
        <taxon>ecological metagenomes</taxon>
    </lineage>
</organism>
<protein>
    <recommendedName>
        <fullName evidence="3">VCBS repeat-containing protein</fullName>
    </recommendedName>
</protein>
<dbReference type="InterPro" id="IPR028994">
    <property type="entry name" value="Integrin_alpha_N"/>
</dbReference>
<name>A0A383D6R0_9ZZZZ</name>
<dbReference type="PANTHER" id="PTHR46580:SF2">
    <property type="entry name" value="MAM DOMAIN-CONTAINING PROTEIN"/>
    <property type="match status" value="1"/>
</dbReference>
<dbReference type="AlphaFoldDB" id="A0A383D6R0"/>
<dbReference type="PANTHER" id="PTHR46580">
    <property type="entry name" value="SENSOR KINASE-RELATED"/>
    <property type="match status" value="1"/>
</dbReference>
<dbReference type="Gene3D" id="2.30.30.100">
    <property type="match status" value="1"/>
</dbReference>
<evidence type="ECO:0008006" key="3">
    <source>
        <dbReference type="Google" id="ProtNLM"/>
    </source>
</evidence>
<evidence type="ECO:0000313" key="2">
    <source>
        <dbReference type="EMBL" id="SVE39990.1"/>
    </source>
</evidence>
<feature type="non-terminal residue" evidence="2">
    <location>
        <position position="158"/>
    </location>
</feature>
<dbReference type="SUPFAM" id="SSF69318">
    <property type="entry name" value="Integrin alpha N-terminal domain"/>
    <property type="match status" value="1"/>
</dbReference>
<gene>
    <name evidence="2" type="ORF">METZ01_LOCUS492844</name>
</gene>
<dbReference type="InterPro" id="IPR013517">
    <property type="entry name" value="FG-GAP"/>
</dbReference>
<keyword evidence="1" id="KW-0732">Signal</keyword>